<gene>
    <name evidence="4" type="ORF">R1sor_002450</name>
</gene>
<sequence>MAEMGRPLGATEENWTKATAMGTGIQVIGLAMKRRIESIQITEAAKAVMQQNSLLRSKIVSSKGKLVYEIASTPAPVVEVFSWPASIRKSTATLILPGDNGELSSALHHVVTEELNTPFPNAAQKFTGPTDVFLIHVYADSSESRTIVILRLVSGAIDRPSAVVVTQSFLSSLNALVNGKQPQLPEAPGKNELLPTLEELIPKGKKKGFFQKGLDTVGYVASVGKYALYPFHSGFSGAKISDYKSDILSYTLGKEGTSALTAACEREKTTISAALTAAFLKGAASAEELKSKKQHFGFTSVVDLRPHFEPALPSSALGNYSGGVSQDEQVKAEADFWELARSVSSGTLKEVEKGRHFSEIAVMNMLFSQVLQRPSLTAKSSLRTGLMSFFEKTLDARWKDTQNLELAGTLGPFASMHGAGPCFCIGEGLLEGPEFAFSVVYPTPVYSRDQMEGLANTSLAILNAATK</sequence>
<keyword evidence="5" id="KW-1185">Reference proteome</keyword>
<organism evidence="4 5">
    <name type="scientific">Riccia sorocarpa</name>
    <dbReference type="NCBI Taxonomy" id="122646"/>
    <lineage>
        <taxon>Eukaryota</taxon>
        <taxon>Viridiplantae</taxon>
        <taxon>Streptophyta</taxon>
        <taxon>Embryophyta</taxon>
        <taxon>Marchantiophyta</taxon>
        <taxon>Marchantiopsida</taxon>
        <taxon>Marchantiidae</taxon>
        <taxon>Marchantiales</taxon>
        <taxon>Ricciaceae</taxon>
        <taxon>Riccia</taxon>
    </lineage>
</organism>
<evidence type="ECO:0000256" key="2">
    <source>
        <dbReference type="ARBA" id="ARBA00023315"/>
    </source>
</evidence>
<dbReference type="EMBL" id="JBJQOH010000006">
    <property type="protein sequence ID" value="KAL3684428.1"/>
    <property type="molecule type" value="Genomic_DNA"/>
</dbReference>
<dbReference type="AlphaFoldDB" id="A0ABD3GZP6"/>
<comment type="caution">
    <text evidence="4">The sequence shown here is derived from an EMBL/GenBank/DDBJ whole genome shotgun (WGS) entry which is preliminary data.</text>
</comment>
<accession>A0ABD3GZP6</accession>
<evidence type="ECO:0000313" key="4">
    <source>
        <dbReference type="EMBL" id="KAL3684428.1"/>
    </source>
</evidence>
<dbReference type="PANTHER" id="PTHR34375">
    <property type="entry name" value="GATA ZINC FINGER PROTEIN-RELATED"/>
    <property type="match status" value="1"/>
</dbReference>
<evidence type="ECO:0000256" key="1">
    <source>
        <dbReference type="ARBA" id="ARBA00022679"/>
    </source>
</evidence>
<evidence type="ECO:0000259" key="3">
    <source>
        <dbReference type="Pfam" id="PF16911"/>
    </source>
</evidence>
<dbReference type="Gene3D" id="3.30.559.30">
    <property type="entry name" value="Nonribosomal peptide synthetase, condensation domain"/>
    <property type="match status" value="1"/>
</dbReference>
<keyword evidence="1" id="KW-0808">Transferase</keyword>
<dbReference type="InterPro" id="IPR023213">
    <property type="entry name" value="CAT-like_dom_sf"/>
</dbReference>
<dbReference type="GO" id="GO:0016746">
    <property type="term" value="F:acyltransferase activity"/>
    <property type="evidence" value="ECO:0007669"/>
    <property type="project" value="UniProtKB-KW"/>
</dbReference>
<dbReference type="Proteomes" id="UP001633002">
    <property type="component" value="Unassembled WGS sequence"/>
</dbReference>
<proteinExistence type="predicted"/>
<dbReference type="SUPFAM" id="SSF52777">
    <property type="entry name" value="CoA-dependent acyltransferases"/>
    <property type="match status" value="1"/>
</dbReference>
<reference evidence="4 5" key="1">
    <citation type="submission" date="2024-09" db="EMBL/GenBank/DDBJ databases">
        <title>Chromosome-scale assembly of Riccia sorocarpa.</title>
        <authorList>
            <person name="Paukszto L."/>
        </authorList>
    </citation>
    <scope>NUCLEOTIDE SEQUENCE [LARGE SCALE GENOMIC DNA]</scope>
    <source>
        <strain evidence="4">LP-2024</strain>
        <tissue evidence="4">Aerial parts of the thallus</tissue>
    </source>
</reference>
<dbReference type="InterPro" id="IPR031641">
    <property type="entry name" value="PapA_C"/>
</dbReference>
<evidence type="ECO:0000313" key="5">
    <source>
        <dbReference type="Proteomes" id="UP001633002"/>
    </source>
</evidence>
<dbReference type="Pfam" id="PF16911">
    <property type="entry name" value="PapA_C"/>
    <property type="match status" value="1"/>
</dbReference>
<dbReference type="PANTHER" id="PTHR34375:SF5">
    <property type="entry name" value="CONDENSATION DOMAIN-CONTAINING PROTEIN"/>
    <property type="match status" value="1"/>
</dbReference>
<feature type="domain" description="Phthiocerol/phthiodiolone dimycocerosyl transferase C-terminal" evidence="3">
    <location>
        <begin position="251"/>
        <end position="365"/>
    </location>
</feature>
<dbReference type="Gene3D" id="3.30.559.10">
    <property type="entry name" value="Chloramphenicol acetyltransferase-like domain"/>
    <property type="match status" value="1"/>
</dbReference>
<keyword evidence="2" id="KW-0012">Acyltransferase</keyword>
<name>A0ABD3GZP6_9MARC</name>
<protein>
    <recommendedName>
        <fullName evidence="3">Phthiocerol/phthiodiolone dimycocerosyl transferase C-terminal domain-containing protein</fullName>
    </recommendedName>
</protein>